<dbReference type="InterPro" id="IPR009349">
    <property type="entry name" value="TRIP4/RQT4_C2HC5_Znf"/>
</dbReference>
<dbReference type="Pfam" id="PF04266">
    <property type="entry name" value="ASCH"/>
    <property type="match status" value="1"/>
</dbReference>
<feature type="compositionally biased region" description="Polar residues" evidence="1">
    <location>
        <begin position="105"/>
        <end position="118"/>
    </location>
</feature>
<dbReference type="FunFam" id="2.30.130.30:FF:000006">
    <property type="entry name" value="Putative_zinc_finger_motif_-_C2HC5-type /ASCH_domain_containing_protein_-_putative"/>
    <property type="match status" value="1"/>
</dbReference>
<dbReference type="Pfam" id="PF23134">
    <property type="entry name" value="TRIP4_3rd"/>
    <property type="match status" value="1"/>
</dbReference>
<dbReference type="PANTHER" id="PTHR12963">
    <property type="entry name" value="THYROID RECEPTOR INTERACTING PROTEIN RELATED"/>
    <property type="match status" value="1"/>
</dbReference>
<dbReference type="GO" id="GO:0072344">
    <property type="term" value="P:rescue of stalled ribosome"/>
    <property type="evidence" value="ECO:0007669"/>
    <property type="project" value="InterPro"/>
</dbReference>
<evidence type="ECO:0000313" key="3">
    <source>
        <dbReference type="EMBL" id="KAK7867037.1"/>
    </source>
</evidence>
<sequence length="532" mass="61418">MGLSDWVKMRLSELLDFPVPQDLTEYIVSIENSRDLEEYLRNLLNFNEPRHRLFYQELLQQKRHSGVFTSSTGDVQGYKKPNVEDVYFHLGQSEKKKKNKGHSLDPSSSQKDQTPNQNQEEKEKKKKSKFVNLYSQDGKMRDTVMLKGRHHCDCQATKHKLINNCLECGRIVCEQEGSGPCFFCGNVVCTPEEKKLISTSSKKGEELYKKLMSQDKFGLDAALRQRNKLLEYDQTSEKRTKVIDDESDYYSLNSVWLSQKERETLKKVEEQQHAKRHASRLSKTVTLDFAGRQVLEEYDSAEITDLTELLQNQLAANMPSDAQGRNWDSTLHPRITCEKPIFQEQKNSKVSVADGSKNHVTVSRVQDKEYLEMSDEGFCLSMHQPWASLLVNGIKLHEGRVWYHSHRGRLWIAATAKPPDLLEVKQLEQSYRVLKGKDVKFPSHYPTSCLLGYVSVTDCLPQEEYRNRFPDGESDSPFVFICEDANELPTKFPIQGKHKIYKLEKKIHDAALKSVERITRIKANKANFDRGL</sequence>
<name>A0AAN9VRE9_9ORTH</name>
<dbReference type="InterPro" id="IPR015947">
    <property type="entry name" value="PUA-like_sf"/>
</dbReference>
<dbReference type="GO" id="GO:0005634">
    <property type="term" value="C:nucleus"/>
    <property type="evidence" value="ECO:0007669"/>
    <property type="project" value="InterPro"/>
</dbReference>
<dbReference type="GO" id="GO:0008270">
    <property type="term" value="F:zinc ion binding"/>
    <property type="evidence" value="ECO:0007669"/>
    <property type="project" value="InterPro"/>
</dbReference>
<dbReference type="SUPFAM" id="SSF88697">
    <property type="entry name" value="PUA domain-like"/>
    <property type="match status" value="1"/>
</dbReference>
<proteinExistence type="predicted"/>
<dbReference type="Pfam" id="PF23135">
    <property type="entry name" value="TRI4_N"/>
    <property type="match status" value="1"/>
</dbReference>
<dbReference type="GO" id="GO:0180022">
    <property type="term" value="C:RQC-trigger complex"/>
    <property type="evidence" value="ECO:0007669"/>
    <property type="project" value="InterPro"/>
</dbReference>
<dbReference type="InterPro" id="IPR056993">
    <property type="entry name" value="TRIP4_3rd_dom"/>
</dbReference>
<evidence type="ECO:0000259" key="2">
    <source>
        <dbReference type="SMART" id="SM01022"/>
    </source>
</evidence>
<gene>
    <name evidence="3" type="ORF">R5R35_005679</name>
</gene>
<dbReference type="Pfam" id="PF06221">
    <property type="entry name" value="zf-C2HC5"/>
    <property type="match status" value="1"/>
</dbReference>
<dbReference type="Gene3D" id="2.30.130.30">
    <property type="entry name" value="Hypothetical protein"/>
    <property type="match status" value="1"/>
</dbReference>
<evidence type="ECO:0000256" key="1">
    <source>
        <dbReference type="SAM" id="MobiDB-lite"/>
    </source>
</evidence>
<keyword evidence="4" id="KW-1185">Reference proteome</keyword>
<dbReference type="InterPro" id="IPR039128">
    <property type="entry name" value="TRIP4-like"/>
</dbReference>
<dbReference type="PANTHER" id="PTHR12963:SF4">
    <property type="entry name" value="ACTIVATING SIGNAL COINTEGRATOR 1"/>
    <property type="match status" value="1"/>
</dbReference>
<evidence type="ECO:0000313" key="4">
    <source>
        <dbReference type="Proteomes" id="UP001378592"/>
    </source>
</evidence>
<protein>
    <recommendedName>
        <fullName evidence="2">ASCH domain-containing protein</fullName>
    </recommendedName>
</protein>
<dbReference type="InterPro" id="IPR007374">
    <property type="entry name" value="ASCH_domain"/>
</dbReference>
<reference evidence="3 4" key="1">
    <citation type="submission" date="2024-03" db="EMBL/GenBank/DDBJ databases">
        <title>The genome assembly and annotation of the cricket Gryllus longicercus Weissman &amp; Gray.</title>
        <authorList>
            <person name="Szrajer S."/>
            <person name="Gray D."/>
            <person name="Ylla G."/>
        </authorList>
    </citation>
    <scope>NUCLEOTIDE SEQUENCE [LARGE SCALE GENOMIC DNA]</scope>
    <source>
        <strain evidence="3">DAG 2021-001</strain>
        <tissue evidence="3">Whole body minus gut</tissue>
    </source>
</reference>
<comment type="caution">
    <text evidence="3">The sequence shown here is derived from an EMBL/GenBank/DDBJ whole genome shotgun (WGS) entry which is preliminary data.</text>
</comment>
<dbReference type="SMART" id="SM01022">
    <property type="entry name" value="ASCH"/>
    <property type="match status" value="1"/>
</dbReference>
<accession>A0AAN9VRE9</accession>
<dbReference type="Proteomes" id="UP001378592">
    <property type="component" value="Unassembled WGS sequence"/>
</dbReference>
<feature type="domain" description="ASCH" evidence="2">
    <location>
        <begin position="380"/>
        <end position="488"/>
    </location>
</feature>
<dbReference type="CDD" id="cd06554">
    <property type="entry name" value="ASCH_ASC-1_like"/>
    <property type="match status" value="1"/>
</dbReference>
<dbReference type="InterPro" id="IPR056994">
    <property type="entry name" value="TRI4_N"/>
</dbReference>
<dbReference type="EMBL" id="JAZDUA010000128">
    <property type="protein sequence ID" value="KAK7867037.1"/>
    <property type="molecule type" value="Genomic_DNA"/>
</dbReference>
<dbReference type="AlphaFoldDB" id="A0AAN9VRE9"/>
<feature type="region of interest" description="Disordered" evidence="1">
    <location>
        <begin position="93"/>
        <end position="132"/>
    </location>
</feature>
<organism evidence="3 4">
    <name type="scientific">Gryllus longicercus</name>
    <dbReference type="NCBI Taxonomy" id="2509291"/>
    <lineage>
        <taxon>Eukaryota</taxon>
        <taxon>Metazoa</taxon>
        <taxon>Ecdysozoa</taxon>
        <taxon>Arthropoda</taxon>
        <taxon>Hexapoda</taxon>
        <taxon>Insecta</taxon>
        <taxon>Pterygota</taxon>
        <taxon>Neoptera</taxon>
        <taxon>Polyneoptera</taxon>
        <taxon>Orthoptera</taxon>
        <taxon>Ensifera</taxon>
        <taxon>Gryllidea</taxon>
        <taxon>Grylloidea</taxon>
        <taxon>Gryllidae</taxon>
        <taxon>Gryllinae</taxon>
        <taxon>Gryllus</taxon>
    </lineage>
</organism>